<dbReference type="AlphaFoldDB" id="A0A6J7HQ69"/>
<evidence type="ECO:0000313" key="1">
    <source>
        <dbReference type="EMBL" id="CAB4922154.1"/>
    </source>
</evidence>
<dbReference type="EMBL" id="CAFBNB010000032">
    <property type="protein sequence ID" value="CAB4922154.1"/>
    <property type="molecule type" value="Genomic_DNA"/>
</dbReference>
<gene>
    <name evidence="1" type="ORF">UFOPK3720_00282</name>
</gene>
<name>A0A6J7HQ69_9ZZZZ</name>
<organism evidence="1">
    <name type="scientific">freshwater metagenome</name>
    <dbReference type="NCBI Taxonomy" id="449393"/>
    <lineage>
        <taxon>unclassified sequences</taxon>
        <taxon>metagenomes</taxon>
        <taxon>ecological metagenomes</taxon>
    </lineage>
</organism>
<sequence length="58" mass="5631">MIAVPPSLDGAVQVSVATVSPAVAFGASGVPGTPCGVAGIETAEYSPVPTEFTAATRK</sequence>
<protein>
    <submittedName>
        <fullName evidence="1">Unannotated protein</fullName>
    </submittedName>
</protein>
<reference evidence="1" key="1">
    <citation type="submission" date="2020-05" db="EMBL/GenBank/DDBJ databases">
        <authorList>
            <person name="Chiriac C."/>
            <person name="Salcher M."/>
            <person name="Ghai R."/>
            <person name="Kavagutti S V."/>
        </authorList>
    </citation>
    <scope>NUCLEOTIDE SEQUENCE</scope>
</reference>
<proteinExistence type="predicted"/>
<accession>A0A6J7HQ69</accession>